<comment type="caution">
    <text evidence="17">The sequence shown here is derived from an EMBL/GenBank/DDBJ whole genome shotgun (WGS) entry which is preliminary data.</text>
</comment>
<dbReference type="Gene3D" id="3.40.50.10190">
    <property type="entry name" value="BRCT domain"/>
    <property type="match status" value="1"/>
</dbReference>
<comment type="function">
    <text evidence="1 14">DNA ligase that catalyzes the formation of phosphodiester linkages between 5'-phosphoryl and 3'-hydroxyl groups in double-stranded DNA using NAD as a coenzyme and as the energy source for the reaction. It is essential for DNA replication and repair of damaged DNA.</text>
</comment>
<dbReference type="PROSITE" id="PS50172">
    <property type="entry name" value="BRCT"/>
    <property type="match status" value="1"/>
</dbReference>
<dbReference type="FunFam" id="1.10.150.20:FF:000006">
    <property type="entry name" value="DNA ligase"/>
    <property type="match status" value="1"/>
</dbReference>
<dbReference type="PANTHER" id="PTHR23389">
    <property type="entry name" value="CHROMOSOME TRANSMISSION FIDELITY FACTOR 18"/>
    <property type="match status" value="1"/>
</dbReference>
<dbReference type="EC" id="6.5.1.2" evidence="2 14"/>
<dbReference type="InterPro" id="IPR033136">
    <property type="entry name" value="DNA_ligase_CS"/>
</dbReference>
<gene>
    <name evidence="14" type="primary">ligA</name>
    <name evidence="17" type="ORF">CLV27_0246</name>
</gene>
<dbReference type="SUPFAM" id="SSF52113">
    <property type="entry name" value="BRCT domain"/>
    <property type="match status" value="1"/>
</dbReference>
<feature type="binding site" evidence="14">
    <location>
        <position position="326"/>
    </location>
    <ligand>
        <name>NAD(+)</name>
        <dbReference type="ChEBI" id="CHEBI:57540"/>
    </ligand>
</feature>
<dbReference type="InterPro" id="IPR012340">
    <property type="entry name" value="NA-bd_OB-fold"/>
</dbReference>
<evidence type="ECO:0000259" key="16">
    <source>
        <dbReference type="PROSITE" id="PS50172"/>
    </source>
</evidence>
<dbReference type="HAMAP" id="MF_01588">
    <property type="entry name" value="DNA_ligase_A"/>
    <property type="match status" value="1"/>
</dbReference>
<feature type="binding site" evidence="14">
    <location>
        <position position="467"/>
    </location>
    <ligand>
        <name>Zn(2+)</name>
        <dbReference type="ChEBI" id="CHEBI:29105"/>
    </ligand>
</feature>
<evidence type="ECO:0000256" key="1">
    <source>
        <dbReference type="ARBA" id="ARBA00004067"/>
    </source>
</evidence>
<dbReference type="InterPro" id="IPR036420">
    <property type="entry name" value="BRCT_dom_sf"/>
</dbReference>
<evidence type="ECO:0000256" key="11">
    <source>
        <dbReference type="ARBA" id="ARBA00023204"/>
    </source>
</evidence>
<dbReference type="InterPro" id="IPR001679">
    <property type="entry name" value="DNA_ligase"/>
</dbReference>
<dbReference type="AlphaFoldDB" id="A0A4R1GHZ9"/>
<dbReference type="Pfam" id="PF01653">
    <property type="entry name" value="DNA_ligase_aden"/>
    <property type="match status" value="1"/>
</dbReference>
<evidence type="ECO:0000256" key="12">
    <source>
        <dbReference type="ARBA" id="ARBA00034005"/>
    </source>
</evidence>
<dbReference type="Pfam" id="PF14520">
    <property type="entry name" value="HHH_5"/>
    <property type="match status" value="1"/>
</dbReference>
<dbReference type="InterPro" id="IPR003583">
    <property type="entry name" value="Hlx-hairpin-Hlx_DNA-bd_motif"/>
</dbReference>
<dbReference type="Pfam" id="PF03119">
    <property type="entry name" value="DNA_ligase_ZBD"/>
    <property type="match status" value="1"/>
</dbReference>
<dbReference type="InterPro" id="IPR013840">
    <property type="entry name" value="DNAligase_N"/>
</dbReference>
<dbReference type="GO" id="GO:0003677">
    <property type="term" value="F:DNA binding"/>
    <property type="evidence" value="ECO:0007669"/>
    <property type="project" value="InterPro"/>
</dbReference>
<dbReference type="PROSITE" id="PS01056">
    <property type="entry name" value="DNA_LIGASE_N2"/>
    <property type="match status" value="1"/>
</dbReference>
<dbReference type="EMBL" id="SMFV01000001">
    <property type="protein sequence ID" value="TCK06445.1"/>
    <property type="molecule type" value="Genomic_DNA"/>
</dbReference>
<dbReference type="Proteomes" id="UP000295777">
    <property type="component" value="Unassembled WGS sequence"/>
</dbReference>
<dbReference type="Gene3D" id="3.30.470.30">
    <property type="entry name" value="DNA ligase/mRNA capping enzyme"/>
    <property type="match status" value="1"/>
</dbReference>
<dbReference type="Gene3D" id="6.20.10.30">
    <property type="match status" value="1"/>
</dbReference>
<dbReference type="SMART" id="SM00292">
    <property type="entry name" value="BRCT"/>
    <property type="match status" value="1"/>
</dbReference>
<keyword evidence="11 14" id="KW-0234">DNA repair</keyword>
<dbReference type="Pfam" id="PF12826">
    <property type="entry name" value="HHH_2"/>
    <property type="match status" value="1"/>
</dbReference>
<dbReference type="GO" id="GO:0046872">
    <property type="term" value="F:metal ion binding"/>
    <property type="evidence" value="ECO:0007669"/>
    <property type="project" value="UniProtKB-KW"/>
</dbReference>
<dbReference type="InterPro" id="IPR004149">
    <property type="entry name" value="Znf_DNAligase_C4"/>
</dbReference>
<evidence type="ECO:0000313" key="17">
    <source>
        <dbReference type="EMBL" id="TCK06445.1"/>
    </source>
</evidence>
<dbReference type="SUPFAM" id="SSF56091">
    <property type="entry name" value="DNA ligase/mRNA capping enzyme, catalytic domain"/>
    <property type="match status" value="1"/>
</dbReference>
<evidence type="ECO:0000256" key="15">
    <source>
        <dbReference type="RuleBase" id="RU000618"/>
    </source>
</evidence>
<dbReference type="Gene3D" id="1.10.287.610">
    <property type="entry name" value="Helix hairpin bin"/>
    <property type="match status" value="1"/>
</dbReference>
<comment type="catalytic activity">
    <reaction evidence="12 14 15">
        <text>NAD(+) + (deoxyribonucleotide)n-3'-hydroxyl + 5'-phospho-(deoxyribonucleotide)m = (deoxyribonucleotide)n+m + AMP + beta-nicotinamide D-nucleotide.</text>
        <dbReference type="EC" id="6.5.1.2"/>
    </reaction>
</comment>
<dbReference type="InterPro" id="IPR010994">
    <property type="entry name" value="RuvA_2-like"/>
</dbReference>
<dbReference type="GO" id="GO:0005829">
    <property type="term" value="C:cytosol"/>
    <property type="evidence" value="ECO:0007669"/>
    <property type="project" value="TreeGrafter"/>
</dbReference>
<feature type="binding site" evidence="14">
    <location>
        <begin position="114"/>
        <end position="115"/>
    </location>
    <ligand>
        <name>NAD(+)</name>
        <dbReference type="ChEBI" id="CHEBI:57540"/>
    </ligand>
</feature>
<feature type="binding site" evidence="14">
    <location>
        <position position="462"/>
    </location>
    <ligand>
        <name>Zn(2+)</name>
        <dbReference type="ChEBI" id="CHEBI:29105"/>
    </ligand>
</feature>
<evidence type="ECO:0000256" key="7">
    <source>
        <dbReference type="ARBA" id="ARBA00022763"/>
    </source>
</evidence>
<dbReference type="GO" id="GO:0006260">
    <property type="term" value="P:DNA replication"/>
    <property type="evidence" value="ECO:0007669"/>
    <property type="project" value="UniProtKB-KW"/>
</dbReference>
<comment type="cofactor">
    <cofactor evidence="14">
        <name>Mg(2+)</name>
        <dbReference type="ChEBI" id="CHEBI:18420"/>
    </cofactor>
    <cofactor evidence="14">
        <name>Mn(2+)</name>
        <dbReference type="ChEBI" id="CHEBI:29035"/>
    </cofactor>
</comment>
<keyword evidence="5 14" id="KW-0235">DNA replication</keyword>
<keyword evidence="6 14" id="KW-0479">Metal-binding</keyword>
<dbReference type="GO" id="GO:0003911">
    <property type="term" value="F:DNA ligase (NAD+) activity"/>
    <property type="evidence" value="ECO:0007669"/>
    <property type="project" value="UniProtKB-UniRule"/>
</dbReference>
<keyword evidence="7 14" id="KW-0227">DNA damage</keyword>
<evidence type="ECO:0000256" key="10">
    <source>
        <dbReference type="ARBA" id="ARBA00023027"/>
    </source>
</evidence>
<evidence type="ECO:0000256" key="14">
    <source>
        <dbReference type="HAMAP-Rule" id="MF_01588"/>
    </source>
</evidence>
<dbReference type="Pfam" id="PF03120">
    <property type="entry name" value="OB_DNA_ligase"/>
    <property type="match status" value="1"/>
</dbReference>
<dbReference type="GO" id="GO:0006281">
    <property type="term" value="P:DNA repair"/>
    <property type="evidence" value="ECO:0007669"/>
    <property type="project" value="UniProtKB-KW"/>
</dbReference>
<feature type="binding site" evidence="14">
    <location>
        <position position="168"/>
    </location>
    <ligand>
        <name>NAD(+)</name>
        <dbReference type="ChEBI" id="CHEBI:57540"/>
    </ligand>
</feature>
<name>A0A4R1GHZ9_9BACT</name>
<keyword evidence="9 14" id="KW-0460">Magnesium</keyword>
<dbReference type="SUPFAM" id="SSF50249">
    <property type="entry name" value="Nucleic acid-binding proteins"/>
    <property type="match status" value="1"/>
</dbReference>
<sequence length="725" mass="82692">MYTTTEERELLQLTDELLKQVEGKDKEYWKNLSLQEAKELAEKLRNVIRYHDFKYYVQANPVISDYQYDKLFHALEAIEEAHPEVVTPDSPTQRISPAFTGEFEKVKHLAEMTSLENTYSPEDLREWDRKVKQLLGKEDVEYIVEPKFDGASVELVYEDDVLKRGVTRGDGFVGEDISVNVRTIRTIPLRAPFSKFGIKVVSIRAEVIMPKSVFRRLNREREEKGLPLFANPRNAAAGTLRLKNPTEVSKRGLDCYAYQILYSEPKELCNDLKTQKQVLEILSECGFKTPHIQKVCKNIEEVIETVLKAQEERETWDFEADGMVVKVNNICDWEKLGETMHHPRWAVAYKFPAKQAVTKLLDVVWQVGRTGALTPVAILEPVEVGGVIVSRASLFNPDLIRQKDIRIGDYVLVERAGETIPYIVAPVKERRTGEEKPITVPEHCPVCGAPIVRELDEAVPRCPNINCPAQLKEHLIYWGKVLDIRGLGESTANILLKKKLVSSIADLYYLRKRMLELLRLPGWGSKKTENLLKEIEKSKGAPFWKKLTALGIRHVGEKTAQLLAQKFKDIEELKNATFIELAGIPGIGPVTATSIKNFFAAEQNVEMIKKLEEAGFLFRRTEEEEKERELPKPLEGQRVVFTGELEHFTRKEAQRIIELLGGNPTNSVTRKTSFIVVGKNPGSKYQKAQKLGVKMLNEAEFIELLKRFSAQNEEVKEILKEKGIL</sequence>
<evidence type="ECO:0000313" key="18">
    <source>
        <dbReference type="Proteomes" id="UP000295777"/>
    </source>
</evidence>
<dbReference type="InterPro" id="IPR004150">
    <property type="entry name" value="NAD_DNA_ligase_OB"/>
</dbReference>
<dbReference type="SUPFAM" id="SSF47781">
    <property type="entry name" value="RuvA domain 2-like"/>
    <property type="match status" value="1"/>
</dbReference>
<protein>
    <recommendedName>
        <fullName evidence="3 14">DNA ligase</fullName>
        <ecNumber evidence="2 14">6.5.1.2</ecNumber>
    </recommendedName>
    <alternativeName>
        <fullName evidence="14">Polydeoxyribonucleotide synthase [NAD(+)]</fullName>
    </alternativeName>
</protein>
<dbReference type="Pfam" id="PF00533">
    <property type="entry name" value="BRCT"/>
    <property type="match status" value="1"/>
</dbReference>
<dbReference type="Gene3D" id="1.10.150.20">
    <property type="entry name" value="5' to 3' exonuclease, C-terminal subdomain"/>
    <property type="match status" value="2"/>
</dbReference>
<dbReference type="InterPro" id="IPR018239">
    <property type="entry name" value="DNA_ligase_AS"/>
</dbReference>
<keyword evidence="18" id="KW-1185">Reference proteome</keyword>
<evidence type="ECO:0000256" key="6">
    <source>
        <dbReference type="ARBA" id="ARBA00022723"/>
    </source>
</evidence>
<feature type="domain" description="BRCT" evidence="16">
    <location>
        <begin position="629"/>
        <end position="718"/>
    </location>
</feature>
<keyword evidence="4 14" id="KW-0436">Ligase</keyword>
<feature type="binding site" evidence="14">
    <location>
        <position position="350"/>
    </location>
    <ligand>
        <name>NAD(+)</name>
        <dbReference type="ChEBI" id="CHEBI:57540"/>
    </ligand>
</feature>
<dbReference type="RefSeq" id="WP_132524995.1">
    <property type="nucleotide sequence ID" value="NZ_SMFV01000001.1"/>
</dbReference>
<evidence type="ECO:0000256" key="2">
    <source>
        <dbReference type="ARBA" id="ARBA00012722"/>
    </source>
</evidence>
<evidence type="ECO:0000256" key="8">
    <source>
        <dbReference type="ARBA" id="ARBA00022833"/>
    </source>
</evidence>
<dbReference type="CDD" id="cd00114">
    <property type="entry name" value="LIGANc"/>
    <property type="match status" value="1"/>
</dbReference>
<organism evidence="17 18">
    <name type="scientific">Phorcysia thermohydrogeniphila</name>
    <dbReference type="NCBI Taxonomy" id="936138"/>
    <lineage>
        <taxon>Bacteria</taxon>
        <taxon>Pseudomonadati</taxon>
        <taxon>Aquificota</taxon>
        <taxon>Aquificia</taxon>
        <taxon>Desulfurobacteriales</taxon>
        <taxon>Desulfurobacteriaceae</taxon>
        <taxon>Phorcysia</taxon>
    </lineage>
</organism>
<dbReference type="OrthoDB" id="9759736at2"/>
<evidence type="ECO:0000256" key="4">
    <source>
        <dbReference type="ARBA" id="ARBA00022598"/>
    </source>
</evidence>
<feature type="binding site" evidence="14">
    <location>
        <position position="145"/>
    </location>
    <ligand>
        <name>NAD(+)</name>
        <dbReference type="ChEBI" id="CHEBI:57540"/>
    </ligand>
</feature>
<keyword evidence="14" id="KW-0464">Manganese</keyword>
<feature type="binding site" evidence="14">
    <location>
        <position position="444"/>
    </location>
    <ligand>
        <name>Zn(2+)</name>
        <dbReference type="ChEBI" id="CHEBI:29105"/>
    </ligand>
</feature>
<dbReference type="SMART" id="SM00532">
    <property type="entry name" value="LIGANc"/>
    <property type="match status" value="1"/>
</dbReference>
<evidence type="ECO:0000256" key="13">
    <source>
        <dbReference type="ARBA" id="ARBA00060881"/>
    </source>
</evidence>
<feature type="binding site" evidence="14">
    <location>
        <position position="206"/>
    </location>
    <ligand>
        <name>NAD(+)</name>
        <dbReference type="ChEBI" id="CHEBI:57540"/>
    </ligand>
</feature>
<dbReference type="PANTHER" id="PTHR23389:SF9">
    <property type="entry name" value="DNA LIGASE"/>
    <property type="match status" value="1"/>
</dbReference>
<dbReference type="FunFam" id="2.40.50.140:FF:000012">
    <property type="entry name" value="DNA ligase"/>
    <property type="match status" value="1"/>
</dbReference>
<feature type="active site" description="N6-AMP-lysine intermediate" evidence="14">
    <location>
        <position position="147"/>
    </location>
</feature>
<accession>A0A4R1GHZ9</accession>
<dbReference type="NCBIfam" id="TIGR00575">
    <property type="entry name" value="dnlj"/>
    <property type="match status" value="1"/>
</dbReference>
<keyword evidence="8 14" id="KW-0862">Zinc</keyword>
<reference evidence="17 18" key="1">
    <citation type="submission" date="2019-03" db="EMBL/GenBank/DDBJ databases">
        <title>Genomic Encyclopedia of Archaeal and Bacterial Type Strains, Phase II (KMG-II): from individual species to whole genera.</title>
        <authorList>
            <person name="Goeker M."/>
        </authorList>
    </citation>
    <scope>NUCLEOTIDE SEQUENCE [LARGE SCALE GENOMIC DNA]</scope>
    <source>
        <strain evidence="17 18">DSM 24425</strain>
    </source>
</reference>
<dbReference type="PIRSF" id="PIRSF001604">
    <property type="entry name" value="LigA"/>
    <property type="match status" value="1"/>
</dbReference>
<feature type="binding site" evidence="14">
    <location>
        <position position="447"/>
    </location>
    <ligand>
        <name>Zn(2+)</name>
        <dbReference type="ChEBI" id="CHEBI:29105"/>
    </ligand>
</feature>
<evidence type="ECO:0000256" key="9">
    <source>
        <dbReference type="ARBA" id="ARBA00022842"/>
    </source>
</evidence>
<dbReference type="SMART" id="SM00278">
    <property type="entry name" value="HhH1"/>
    <property type="match status" value="4"/>
</dbReference>
<dbReference type="InterPro" id="IPR001357">
    <property type="entry name" value="BRCT_dom"/>
</dbReference>
<keyword evidence="10 14" id="KW-0520">NAD</keyword>
<dbReference type="CDD" id="cd17748">
    <property type="entry name" value="BRCT_DNA_ligase_like"/>
    <property type="match status" value="1"/>
</dbReference>
<proteinExistence type="inferred from homology"/>
<comment type="similarity">
    <text evidence="13 14">Belongs to the NAD-dependent DNA ligase family. LigA subfamily.</text>
</comment>
<dbReference type="NCBIfam" id="NF005932">
    <property type="entry name" value="PRK07956.1"/>
    <property type="match status" value="1"/>
</dbReference>
<feature type="binding site" evidence="14">
    <location>
        <begin position="65"/>
        <end position="69"/>
    </location>
    <ligand>
        <name>NAD(+)</name>
        <dbReference type="ChEBI" id="CHEBI:57540"/>
    </ligand>
</feature>
<dbReference type="PROSITE" id="PS01055">
    <property type="entry name" value="DNA_LIGASE_N1"/>
    <property type="match status" value="1"/>
</dbReference>
<dbReference type="Gene3D" id="2.40.50.140">
    <property type="entry name" value="Nucleic acid-binding proteins"/>
    <property type="match status" value="1"/>
</dbReference>
<evidence type="ECO:0000256" key="5">
    <source>
        <dbReference type="ARBA" id="ARBA00022705"/>
    </source>
</evidence>
<evidence type="ECO:0000256" key="3">
    <source>
        <dbReference type="ARBA" id="ARBA00013308"/>
    </source>
</evidence>
<dbReference type="InterPro" id="IPR041663">
    <property type="entry name" value="DisA/LigA_HHH"/>
</dbReference>
<dbReference type="InterPro" id="IPR013839">
    <property type="entry name" value="DNAligase_adenylation"/>
</dbReference>